<evidence type="ECO:0000313" key="2">
    <source>
        <dbReference type="Proteomes" id="UP000218505"/>
    </source>
</evidence>
<sequence length="590" mass="62903">MEITSAEAPERLPLTAAELYGLASFQPVPTELLHRISSWPLPDVARARAVVDAVVERHAVLRSRIVVGEGGALHREIDPVASPPLVELDDGQEPGSAVAAAVRSDPIRLEEEWPARWYLLRAPSNGGTRLGFVVHHVAAGDKGVTAVVEEVDRLLAGQAPAEPLALADWVRLRSTGACGERAARGALFVQEAIRSSPSLVFTDRGRRVPLPAWLPDGLVPSTTATSRSAALADRLLVLGERWRVPESVILLAALSGALSDLLGVPELHWRSLVDLAGPQQGGSSVVAYEPHGVLLRADASTGSLERRAKALAAQSMRAMRHLWTGDDVLVEAAHAESVRRGAHVDLPLWFNFALSRQRLERLVAGRARAVGGPAVEVITEARFARPGGREIGVFAAGQDERVRVDLYTHHTGVSGAAARSLLRVAHEEIMDSCLGRESRERRARAAAVARGRLFRGAAPGPSVAAPDSGGAVVETAEHATGVLDVPGASMTTVTPKPVRPASAGALRALLDAVRSGSALTRPDPERSFLGQGASIRDIPSVMGFLRARGWRGVTTFHLQSHHSLARLAPLLKRDESREPRFALLTANHPG</sequence>
<dbReference type="InterPro" id="IPR023213">
    <property type="entry name" value="CAT-like_dom_sf"/>
</dbReference>
<protein>
    <recommendedName>
        <fullName evidence="3">Condensation domain-containing protein</fullName>
    </recommendedName>
</protein>
<evidence type="ECO:0000313" key="1">
    <source>
        <dbReference type="EMBL" id="ATE55765.1"/>
    </source>
</evidence>
<proteinExistence type="predicted"/>
<keyword evidence="2" id="KW-1185">Reference proteome</keyword>
<dbReference type="Proteomes" id="UP000218505">
    <property type="component" value="Chromosome"/>
</dbReference>
<reference evidence="1" key="1">
    <citation type="submission" date="2017-09" db="EMBL/GenBank/DDBJ databases">
        <title>Complete Genome Sequence of ansamitocin-producing Bacterium Actinosynnema pretiosum X47.</title>
        <authorList>
            <person name="Cao G."/>
            <person name="Zong G."/>
            <person name="Zhong C."/>
            <person name="Fu J."/>
        </authorList>
    </citation>
    <scope>NUCLEOTIDE SEQUENCE [LARGE SCALE GENOMIC DNA]</scope>
    <source>
        <strain evidence="1">X47</strain>
    </source>
</reference>
<dbReference type="SUPFAM" id="SSF52777">
    <property type="entry name" value="CoA-dependent acyltransferases"/>
    <property type="match status" value="1"/>
</dbReference>
<gene>
    <name evidence="1" type="ORF">CNX65_22820</name>
</gene>
<accession>A0A290Z9V3</accession>
<evidence type="ECO:0008006" key="3">
    <source>
        <dbReference type="Google" id="ProtNLM"/>
    </source>
</evidence>
<name>A0A290Z9V3_9PSEU</name>
<organism evidence="1 2">
    <name type="scientific">Actinosynnema pretiosum</name>
    <dbReference type="NCBI Taxonomy" id="42197"/>
    <lineage>
        <taxon>Bacteria</taxon>
        <taxon>Bacillati</taxon>
        <taxon>Actinomycetota</taxon>
        <taxon>Actinomycetes</taxon>
        <taxon>Pseudonocardiales</taxon>
        <taxon>Pseudonocardiaceae</taxon>
        <taxon>Actinosynnema</taxon>
    </lineage>
</organism>
<dbReference type="AlphaFoldDB" id="A0A290Z9V3"/>
<dbReference type="RefSeq" id="WP_096495596.1">
    <property type="nucleotide sequence ID" value="NZ_CP023445.1"/>
</dbReference>
<dbReference type="EMBL" id="CP023445">
    <property type="protein sequence ID" value="ATE55765.1"/>
    <property type="molecule type" value="Genomic_DNA"/>
</dbReference>
<dbReference type="KEGG" id="apre:CNX65_22820"/>
<dbReference type="Gene3D" id="3.30.559.10">
    <property type="entry name" value="Chloramphenicol acetyltransferase-like domain"/>
    <property type="match status" value="1"/>
</dbReference>